<name>A0A0G0UGT8_9BACT</name>
<dbReference type="PANTHER" id="PTHR33393">
    <property type="entry name" value="POLYGLUTAMINE SYNTHESIS ACCESSORY PROTEIN RV0574C-RELATED"/>
    <property type="match status" value="1"/>
</dbReference>
<dbReference type="PANTHER" id="PTHR33393:SF13">
    <property type="entry name" value="PGA BIOSYNTHESIS PROTEIN CAPA"/>
    <property type="match status" value="1"/>
</dbReference>
<dbReference type="CDD" id="cd07381">
    <property type="entry name" value="MPP_CapA"/>
    <property type="match status" value="1"/>
</dbReference>
<comment type="similarity">
    <text evidence="1">Belongs to the CapA family.</text>
</comment>
<dbReference type="SUPFAM" id="SSF56300">
    <property type="entry name" value="Metallo-dependent phosphatases"/>
    <property type="match status" value="1"/>
</dbReference>
<dbReference type="Proteomes" id="UP000034616">
    <property type="component" value="Unassembled WGS sequence"/>
</dbReference>
<feature type="domain" description="Capsule synthesis protein CapA" evidence="2">
    <location>
        <begin position="335"/>
        <end position="556"/>
    </location>
</feature>
<dbReference type="InterPro" id="IPR019079">
    <property type="entry name" value="Capsule_synth_CapA"/>
</dbReference>
<organism evidence="3 4">
    <name type="scientific">Candidatus Uhrbacteria bacterium GW2011_GWC2_41_11</name>
    <dbReference type="NCBI Taxonomy" id="1618985"/>
    <lineage>
        <taxon>Bacteria</taxon>
        <taxon>Candidatus Uhriibacteriota</taxon>
    </lineage>
</organism>
<dbReference type="Gene3D" id="3.60.21.10">
    <property type="match status" value="1"/>
</dbReference>
<sequence length="624" mass="68791">MKNVFEKKMKWIMRGALGVPLLVLGIVFVMAFIYGAPMTGKKLFQKNHSSQQVISEINKKISFFKLQPQFTLEEISGINGVMDVSANLSIVNEEKDAGNEPIRAAILPHHTLLADELGNFWKQFAVGKKPSVIVLVGPAHQNQGQALVQTTTGVWSFPGGKVKTDNALVSDLVASGAAAYEPASFEQEQSIGTHVPYIARLFPGVPLLPIIAKAPAGEERAAALVDILNRTLPDDALVVSSIDFSHYLPVAQSDLRDKETLDLIQERLYTKIDGLHADYLDSPFALDVFLKWIDLRNQKENLIWHESSGSLTGKVHEPGTSYFVFFAEPISKNLTLTAVGDVMLARAVASRLAKTTVETAFAASQEILSGSDLLFGNLESVLSSSSVDIPKEIRFKADPARTDVLKLLGFTHLSVSNNHIGDYGEAAWKESSQYLQTSDIEPVGGYRNDGEPVVWNEKGHQVIFLAFEDLIRPLDPKVVISQIQTASKLGSIMIVSFHWGAEYEHEPNTDQINLAHVAIDAGADLVIGHHPHVLQGVEKYKDGLILYSLGNFIFDQIGEDENETMVAKINWKGKERTLELIPMRIKGSFPRTVTDAEKDVTLRRVSSWSDANISDDLLDGMINW</sequence>
<evidence type="ECO:0000313" key="3">
    <source>
        <dbReference type="EMBL" id="KKR86681.1"/>
    </source>
</evidence>
<dbReference type="NCBIfam" id="TIGR04336">
    <property type="entry name" value="AmmeMemoSam_B"/>
    <property type="match status" value="1"/>
</dbReference>
<dbReference type="InterPro" id="IPR029052">
    <property type="entry name" value="Metallo-depent_PP-like"/>
</dbReference>
<dbReference type="AlphaFoldDB" id="A0A0G0UGT8"/>
<evidence type="ECO:0000256" key="1">
    <source>
        <dbReference type="ARBA" id="ARBA00005662"/>
    </source>
</evidence>
<reference evidence="3 4" key="1">
    <citation type="journal article" date="2015" name="Nature">
        <title>rRNA introns, odd ribosomes, and small enigmatic genomes across a large radiation of phyla.</title>
        <authorList>
            <person name="Brown C.T."/>
            <person name="Hug L.A."/>
            <person name="Thomas B.C."/>
            <person name="Sharon I."/>
            <person name="Castelle C.J."/>
            <person name="Singh A."/>
            <person name="Wilkins M.J."/>
            <person name="Williams K.H."/>
            <person name="Banfield J.F."/>
        </authorList>
    </citation>
    <scope>NUCLEOTIDE SEQUENCE [LARGE SCALE GENOMIC DNA]</scope>
</reference>
<protein>
    <recommendedName>
        <fullName evidence="2">Capsule synthesis protein CapA domain-containing protein</fullName>
    </recommendedName>
</protein>
<dbReference type="Gene3D" id="3.40.830.10">
    <property type="entry name" value="LigB-like"/>
    <property type="match status" value="1"/>
</dbReference>
<evidence type="ECO:0000313" key="4">
    <source>
        <dbReference type="Proteomes" id="UP000034616"/>
    </source>
</evidence>
<proteinExistence type="inferred from homology"/>
<accession>A0A0G0UGT8</accession>
<dbReference type="Pfam" id="PF09587">
    <property type="entry name" value="PGA_cap"/>
    <property type="match status" value="1"/>
</dbReference>
<dbReference type="SMART" id="SM00854">
    <property type="entry name" value="PGA_cap"/>
    <property type="match status" value="1"/>
</dbReference>
<dbReference type="EMBL" id="LCAH01000010">
    <property type="protein sequence ID" value="KKR86681.1"/>
    <property type="molecule type" value="Genomic_DNA"/>
</dbReference>
<comment type="caution">
    <text evidence="3">The sequence shown here is derived from an EMBL/GenBank/DDBJ whole genome shotgun (WGS) entry which is preliminary data.</text>
</comment>
<dbReference type="InterPro" id="IPR002737">
    <property type="entry name" value="MEMO1_fam"/>
</dbReference>
<gene>
    <name evidence="3" type="ORF">UU35_C0010G0059</name>
</gene>
<evidence type="ECO:0000259" key="2">
    <source>
        <dbReference type="SMART" id="SM00854"/>
    </source>
</evidence>
<dbReference type="InterPro" id="IPR052169">
    <property type="entry name" value="CW_Biosynth-Accessory"/>
</dbReference>
<dbReference type="Pfam" id="PF01875">
    <property type="entry name" value="Memo"/>
    <property type="match status" value="1"/>
</dbReference>